<accession>A0ABT7CNB4</accession>
<protein>
    <submittedName>
        <fullName evidence="1">Uncharacterized protein</fullName>
    </submittedName>
</protein>
<reference evidence="1 2" key="1">
    <citation type="submission" date="2023-05" db="EMBL/GenBank/DDBJ databases">
        <authorList>
            <person name="Zhang X."/>
        </authorList>
    </citation>
    <scope>NUCLEOTIDE SEQUENCE [LARGE SCALE GENOMIC DNA]</scope>
    <source>
        <strain evidence="1 2">DM2B3-1</strain>
    </source>
</reference>
<keyword evidence="2" id="KW-1185">Reference proteome</keyword>
<name>A0ABT7CNB4_9BACT</name>
<dbReference type="Proteomes" id="UP001228581">
    <property type="component" value="Unassembled WGS sequence"/>
</dbReference>
<comment type="caution">
    <text evidence="1">The sequence shown here is derived from an EMBL/GenBank/DDBJ whole genome shotgun (WGS) entry which is preliminary data.</text>
</comment>
<organism evidence="1 2">
    <name type="scientific">Xanthocytophaga flava</name>
    <dbReference type="NCBI Taxonomy" id="3048013"/>
    <lineage>
        <taxon>Bacteria</taxon>
        <taxon>Pseudomonadati</taxon>
        <taxon>Bacteroidota</taxon>
        <taxon>Cytophagia</taxon>
        <taxon>Cytophagales</taxon>
        <taxon>Rhodocytophagaceae</taxon>
        <taxon>Xanthocytophaga</taxon>
    </lineage>
</organism>
<proteinExistence type="predicted"/>
<gene>
    <name evidence="1" type="ORF">QNI19_20055</name>
</gene>
<dbReference type="EMBL" id="JASJOT010000014">
    <property type="protein sequence ID" value="MDJ1495244.1"/>
    <property type="molecule type" value="Genomic_DNA"/>
</dbReference>
<evidence type="ECO:0000313" key="2">
    <source>
        <dbReference type="Proteomes" id="UP001228581"/>
    </source>
</evidence>
<sequence>MYSDFPQMSDSLDDAWNKKVFRAEYIVPQNPYKINDTLSITVKEAWIEHCWKYNKAGKIAYIPDYQLIIICDSKDIKQYPSNWTIGTTDGPNFRSCARDCIMANFEDIPNDHIELIVQKGRLANNKIPEIIGKFELRKKPQSVEN</sequence>
<evidence type="ECO:0000313" key="1">
    <source>
        <dbReference type="EMBL" id="MDJ1495244.1"/>
    </source>
</evidence>